<name>A0A6P2BKX9_9ACTN</name>
<gene>
    <name evidence="2" type="ORF">EAS64_40785</name>
</gene>
<keyword evidence="2" id="KW-0378">Hydrolase</keyword>
<keyword evidence="2" id="KW-0540">Nuclease</keyword>
<dbReference type="Pfam" id="PF13391">
    <property type="entry name" value="HNH_2"/>
    <property type="match status" value="1"/>
</dbReference>
<keyword evidence="3" id="KW-1185">Reference proteome</keyword>
<dbReference type="GO" id="GO:0004519">
    <property type="term" value="F:endonuclease activity"/>
    <property type="evidence" value="ECO:0007669"/>
    <property type="project" value="UniProtKB-KW"/>
</dbReference>
<evidence type="ECO:0000313" key="3">
    <source>
        <dbReference type="Proteomes" id="UP000460272"/>
    </source>
</evidence>
<dbReference type="AlphaFoldDB" id="A0A6P2BKX9"/>
<accession>A0A6P2BKX9</accession>
<dbReference type="EMBL" id="RPFW01000012">
    <property type="protein sequence ID" value="TVY99611.1"/>
    <property type="molecule type" value="Genomic_DNA"/>
</dbReference>
<proteinExistence type="predicted"/>
<feature type="domain" description="HNH nuclease" evidence="1">
    <location>
        <begin position="307"/>
        <end position="356"/>
    </location>
</feature>
<dbReference type="RefSeq" id="WP_145862099.1">
    <property type="nucleotide sequence ID" value="NZ_RPFW01000012.1"/>
</dbReference>
<dbReference type="OrthoDB" id="4464809at2"/>
<dbReference type="Proteomes" id="UP000460272">
    <property type="component" value="Unassembled WGS sequence"/>
</dbReference>
<evidence type="ECO:0000259" key="1">
    <source>
        <dbReference type="Pfam" id="PF13391"/>
    </source>
</evidence>
<evidence type="ECO:0000313" key="2">
    <source>
        <dbReference type="EMBL" id="TVY99611.1"/>
    </source>
</evidence>
<dbReference type="InterPro" id="IPR003615">
    <property type="entry name" value="HNH_nuc"/>
</dbReference>
<reference evidence="2 3" key="1">
    <citation type="submission" date="2018-11" db="EMBL/GenBank/DDBJ databases">
        <title>Trebonia kvetii gen.nov., sp.nov., a novel acidophilic actinobacterium, and proposal of the new actinobacterial family Treboniaceae fam. nov.</title>
        <authorList>
            <person name="Rapoport D."/>
            <person name="Sagova-Mareckova M."/>
            <person name="Sedlacek I."/>
            <person name="Provaznik J."/>
            <person name="Kralova S."/>
            <person name="Pavlinic D."/>
            <person name="Benes V."/>
            <person name="Kopecky J."/>
        </authorList>
    </citation>
    <scope>NUCLEOTIDE SEQUENCE [LARGE SCALE GENOMIC DNA]</scope>
    <source>
        <strain evidence="2 3">15Tr583</strain>
    </source>
</reference>
<organism evidence="2 3">
    <name type="scientific">Trebonia kvetii</name>
    <dbReference type="NCBI Taxonomy" id="2480626"/>
    <lineage>
        <taxon>Bacteria</taxon>
        <taxon>Bacillati</taxon>
        <taxon>Actinomycetota</taxon>
        <taxon>Actinomycetes</taxon>
        <taxon>Streptosporangiales</taxon>
        <taxon>Treboniaceae</taxon>
        <taxon>Trebonia</taxon>
    </lineage>
</organism>
<sequence>MLTDPEIHDDDPTYWIEPEGTAAGPRVRVRYAIKPSDPLWYESALADSVIRELPVSRAQGGTAHRVTPDQWVRLMALVGGWPGPDAGEDDEASDVPTFKAWGFKTLTKTGNGILHYPDEPAEFYVYDNKVKNSRQVKVGDLVVIQDSDYVFGAGWIDSIEVSAQEKIRYRCPSCKETDIKERATKQPAYWCSGCHTAFDAPVEEILDVETYTANYSRTFELADRYFPVIALEPAFVARSKRNAIRELDVSLLRPLLEEKLGIGAAWWDAKVNEDERIAGGHKVGMRKNRIGQQRFREALLARHGEACAFTGRQPAAALEAAHLVPYSKLAEHDVKAGLLLRRDLHVLFDKHLIAIDPGTWEIRVAPKLMSYPDLAILDGRSVLMREELRPPRKLIEEHAAAARVSWE</sequence>
<protein>
    <submittedName>
        <fullName evidence="2">HNH endonuclease</fullName>
    </submittedName>
</protein>
<keyword evidence="2" id="KW-0255">Endonuclease</keyword>
<comment type="caution">
    <text evidence="2">The sequence shown here is derived from an EMBL/GenBank/DDBJ whole genome shotgun (WGS) entry which is preliminary data.</text>
</comment>